<proteinExistence type="predicted"/>
<dbReference type="CDD" id="cd02976">
    <property type="entry name" value="NrdH"/>
    <property type="match status" value="1"/>
</dbReference>
<evidence type="ECO:0000259" key="1">
    <source>
        <dbReference type="Pfam" id="PF00462"/>
    </source>
</evidence>
<accession>A0A9E7IH52</accession>
<dbReference type="InterPro" id="IPR002109">
    <property type="entry name" value="Glutaredoxin"/>
</dbReference>
<dbReference type="InterPro" id="IPR036249">
    <property type="entry name" value="Thioredoxin-like_sf"/>
</dbReference>
<dbReference type="Gene3D" id="3.40.30.10">
    <property type="entry name" value="Glutaredoxin"/>
    <property type="match status" value="1"/>
</dbReference>
<sequence>MSVTVYSSPACMPCRATKRKLDELGVEYTSVDLADDPTAADDLKKLGHLETPVVLVRLNSGVEHWSGHRPDRLTQLAGDLAAIAYLAENGDPA</sequence>
<dbReference type="Proteomes" id="UP001057085">
    <property type="component" value="Segment"/>
</dbReference>
<keyword evidence="3" id="KW-1185">Reference proteome</keyword>
<dbReference type="Pfam" id="PF00462">
    <property type="entry name" value="Glutaredoxin"/>
    <property type="match status" value="1"/>
</dbReference>
<gene>
    <name evidence="2" type="ORF">Mbo4_060</name>
</gene>
<organism evidence="2 3">
    <name type="scientific">Rhodococcus phage Mbo4</name>
    <dbReference type="NCBI Taxonomy" id="2936912"/>
    <lineage>
        <taxon>Viruses</taxon>
        <taxon>Duplodnaviria</taxon>
        <taxon>Heunggongvirae</taxon>
        <taxon>Uroviricota</taxon>
        <taxon>Caudoviricetes</taxon>
        <taxon>Mboquatrovirus</taxon>
        <taxon>Mboquatrovirus Mbo4</taxon>
    </lineage>
</organism>
<dbReference type="SUPFAM" id="SSF52833">
    <property type="entry name" value="Thioredoxin-like"/>
    <property type="match status" value="1"/>
</dbReference>
<evidence type="ECO:0000313" key="2">
    <source>
        <dbReference type="EMBL" id="URG17550.1"/>
    </source>
</evidence>
<protein>
    <submittedName>
        <fullName evidence="2">NrdH-like glutaredoxin</fullName>
    </submittedName>
</protein>
<reference evidence="2" key="1">
    <citation type="submission" date="2022-04" db="EMBL/GenBank/DDBJ databases">
        <authorList>
            <person name="Hwangbo M."/>
            <person name="Wang B."/>
            <person name="Yang S.-H."/>
            <person name="Gill J.J."/>
            <person name="Chu K.-H."/>
            <person name="Young R."/>
        </authorList>
    </citation>
    <scope>NUCLEOTIDE SEQUENCE</scope>
</reference>
<feature type="domain" description="Glutaredoxin" evidence="1">
    <location>
        <begin position="3"/>
        <end position="56"/>
    </location>
</feature>
<dbReference type="EMBL" id="ON191532">
    <property type="protein sequence ID" value="URG17550.1"/>
    <property type="molecule type" value="Genomic_DNA"/>
</dbReference>
<evidence type="ECO:0000313" key="3">
    <source>
        <dbReference type="Proteomes" id="UP001057085"/>
    </source>
</evidence>
<dbReference type="PROSITE" id="PS51353">
    <property type="entry name" value="ARSC"/>
    <property type="match status" value="1"/>
</dbReference>
<name>A0A9E7IH52_9CAUD</name>
<dbReference type="PROSITE" id="PS51354">
    <property type="entry name" value="GLUTAREDOXIN_2"/>
    <property type="match status" value="1"/>
</dbReference>
<dbReference type="InterPro" id="IPR006660">
    <property type="entry name" value="Arsenate_reductase-like"/>
</dbReference>